<dbReference type="EMBL" id="VTAV01000001">
    <property type="protein sequence ID" value="TYR38375.1"/>
    <property type="molecule type" value="Genomic_DNA"/>
</dbReference>
<feature type="domain" description="FecR protein" evidence="2">
    <location>
        <begin position="160"/>
        <end position="254"/>
    </location>
</feature>
<dbReference type="RefSeq" id="WP_148917804.1">
    <property type="nucleotide sequence ID" value="NZ_VTAV01000001.1"/>
</dbReference>
<evidence type="ECO:0000313" key="5">
    <source>
        <dbReference type="Proteomes" id="UP000322362"/>
    </source>
</evidence>
<evidence type="ECO:0000313" key="4">
    <source>
        <dbReference type="EMBL" id="TYR38375.1"/>
    </source>
</evidence>
<gene>
    <name evidence="4" type="ORF">FXV77_03595</name>
</gene>
<dbReference type="InterPro" id="IPR032508">
    <property type="entry name" value="FecR_C"/>
</dbReference>
<accession>A0A5D4HFK1</accession>
<feature type="transmembrane region" description="Helical" evidence="1">
    <location>
        <begin position="73"/>
        <end position="91"/>
    </location>
</feature>
<dbReference type="PANTHER" id="PTHR30273">
    <property type="entry name" value="PERIPLASMIC SIGNAL SENSOR AND SIGMA FACTOR ACTIVATOR FECR-RELATED"/>
    <property type="match status" value="1"/>
</dbReference>
<evidence type="ECO:0000256" key="1">
    <source>
        <dbReference type="SAM" id="Phobius"/>
    </source>
</evidence>
<dbReference type="Pfam" id="PF04773">
    <property type="entry name" value="FecR"/>
    <property type="match status" value="1"/>
</dbReference>
<comment type="caution">
    <text evidence="4">The sequence shown here is derived from an EMBL/GenBank/DDBJ whole genome shotgun (WGS) entry which is preliminary data.</text>
</comment>
<reference evidence="4 5" key="1">
    <citation type="submission" date="2019-08" db="EMBL/GenBank/DDBJ databases">
        <title>Phlebobacter frassis gen. nov. sp. nov., a new member of family Sphingobacteriaceae isolated from sand fly rearing media.</title>
        <authorList>
            <person name="Kakumanu M.L."/>
            <person name="Marayati B.F."/>
            <person name="Wada-Katsumata A."/>
            <person name="Wasserberg G."/>
            <person name="Schal C."/>
            <person name="Apperson C.S."/>
            <person name="Ponnusamy L."/>
        </authorList>
    </citation>
    <scope>NUCLEOTIDE SEQUENCE [LARGE SCALE GENOMIC DNA]</scope>
    <source>
        <strain evidence="4 5">SSI9</strain>
    </source>
</reference>
<keyword evidence="1" id="KW-0472">Membrane</keyword>
<dbReference type="Gene3D" id="3.55.50.30">
    <property type="match status" value="1"/>
</dbReference>
<protein>
    <submittedName>
        <fullName evidence="4">DUF4974 domain-containing protein</fullName>
    </submittedName>
</protein>
<dbReference type="Proteomes" id="UP000322362">
    <property type="component" value="Unassembled WGS sequence"/>
</dbReference>
<dbReference type="AlphaFoldDB" id="A0A5D4HFK1"/>
<dbReference type="InterPro" id="IPR012373">
    <property type="entry name" value="Ferrdict_sens_TM"/>
</dbReference>
<proteinExistence type="predicted"/>
<dbReference type="GO" id="GO:0016989">
    <property type="term" value="F:sigma factor antagonist activity"/>
    <property type="evidence" value="ECO:0007669"/>
    <property type="project" value="TreeGrafter"/>
</dbReference>
<feature type="domain" description="Protein FecR C-terminal" evidence="3">
    <location>
        <begin position="301"/>
        <end position="369"/>
    </location>
</feature>
<keyword evidence="5" id="KW-1185">Reference proteome</keyword>
<dbReference type="Gene3D" id="2.60.120.1440">
    <property type="match status" value="1"/>
</dbReference>
<name>A0A5D4HFK1_9SPHI</name>
<keyword evidence="1" id="KW-1133">Transmembrane helix</keyword>
<evidence type="ECO:0000259" key="3">
    <source>
        <dbReference type="Pfam" id="PF16344"/>
    </source>
</evidence>
<evidence type="ECO:0000259" key="2">
    <source>
        <dbReference type="Pfam" id="PF04773"/>
    </source>
</evidence>
<keyword evidence="1" id="KW-0812">Transmembrane</keyword>
<dbReference type="PIRSF" id="PIRSF018266">
    <property type="entry name" value="FecR"/>
    <property type="match status" value="1"/>
</dbReference>
<organism evidence="4 5">
    <name type="scientific">Sphingobacterium phlebotomi</name>
    <dbReference type="NCBI Taxonomy" id="2605433"/>
    <lineage>
        <taxon>Bacteria</taxon>
        <taxon>Pseudomonadati</taxon>
        <taxon>Bacteroidota</taxon>
        <taxon>Sphingobacteriia</taxon>
        <taxon>Sphingobacteriales</taxon>
        <taxon>Sphingobacteriaceae</taxon>
        <taxon>Sphingobacterium</taxon>
    </lineage>
</organism>
<dbReference type="InterPro" id="IPR006860">
    <property type="entry name" value="FecR"/>
</dbReference>
<sequence length="372" mass="42339">MERKIEDILSGESPRKDLEKEAVNDTRKMGERILNILKLSKSHRLSSEAHVAVWTRIEETTQKASKRNRQIKILRYSAVACAVIALSFFFWNKQDPDISYNSLLYNAMNNQNLITEEEEVSMKRGDGQQVRISDGQEVIDLSSDQKYEDERKNASTFNTLTVPYGKRIEVILPDNSKVWLNAGSQLTFPTIFDAAERRVYLEGEGYFDVEGDVKRPFYVHTANMMVKVLGTTFNISSYKDDSFASTVLLSGEIELQGAGEISFEPQVLKPGTAAVLRKNSKHLSISQEAVENHISWTRKQLILKNTPLAEVIARLERVYNTDITVESTSGSNETFSGRLDLTQPLTSLLTTLYNPLEYQLQKEERRITIQKK</sequence>
<dbReference type="Pfam" id="PF16344">
    <property type="entry name" value="FecR_C"/>
    <property type="match status" value="1"/>
</dbReference>
<dbReference type="PANTHER" id="PTHR30273:SF2">
    <property type="entry name" value="PROTEIN FECR"/>
    <property type="match status" value="1"/>
</dbReference>